<keyword evidence="1" id="KW-1133">Transmembrane helix</keyword>
<feature type="transmembrane region" description="Helical" evidence="1">
    <location>
        <begin position="637"/>
        <end position="658"/>
    </location>
</feature>
<sequence length="700" mass="79039">MKKLLSILTISTLTASVPAPLLANTIQNRVKRDIGGNTKDVTTGFDIRIKGIEYKNWEKLEAVTKPFSKIDDKWYIAIWHGKDSNNWQIKSFQNINYSDRRKVLDSQGNYELALTRVGDNLFINKPRSIRDIISWNKDNGTYFKSVYRWNGVNKPITPKIDNNGNIINWNIDKTKFQQGISFLLVDGSKTAKWSDDGMRLTVDGETNINIDNKNVEEVYWDGSLQPQLSKQWKINVKPETAPRDHKLVIKYNINGTKYTSEDIMVSMLAKIDSTPTPVQQNLSDLIKNTDLGNIIDNNDDTIFLAVNKANSEIIDDFSQIEITKKVNHSATLSAKPDSKSYKGSVDIKYNVVPATVVDLKIELKPTVSSAIVNKDYLAQLDSSKMTNKVDTFYYANSESVITMVKPTDSSVITGVVYGCDDKWNKTSQSSNIDPAKGIKLDGSQLGAVQGRYLIDLKNELGQTNTIYLQIHSEKDEKAKAYWNTDNGKQFEQWAEDNGYKNIRGYGASQLNNLFELSKTWKQSLKHLDLKLDNFVVDNIKNVTQDEIDKYKTKLLTSVKEQVEKYVPGVVEKTDYVISVDNLVAGDWTTSKDVKVQAVDGSTKLLSFTVKTIPVQQKEEVTALASTPVSSDKGGKSIWKILGIVAGSLAGLGLAYWLFKRFVFNKYFLPKIKRRRHLKLVEQVRKEEAEKDAQNNKGGEE</sequence>
<feature type="chain" id="PRO_5042479458" description="Adhesin" evidence="2">
    <location>
        <begin position="24"/>
        <end position="700"/>
    </location>
</feature>
<keyword evidence="1" id="KW-0812">Transmembrane</keyword>
<dbReference type="GO" id="GO:0016020">
    <property type="term" value="C:membrane"/>
    <property type="evidence" value="ECO:0007669"/>
    <property type="project" value="InterPro"/>
</dbReference>
<protein>
    <recommendedName>
        <fullName evidence="5">Adhesin</fullName>
    </recommendedName>
</protein>
<comment type="caution">
    <text evidence="3">The sequence shown here is derived from an EMBL/GenBank/DDBJ whole genome shotgun (WGS) entry which is preliminary data.</text>
</comment>
<evidence type="ECO:0000313" key="4">
    <source>
        <dbReference type="Proteomes" id="UP000004057"/>
    </source>
</evidence>
<evidence type="ECO:0000313" key="3">
    <source>
        <dbReference type="EMBL" id="KAI92022.1"/>
    </source>
</evidence>
<dbReference type="Pfam" id="PF05215">
    <property type="entry name" value="Spiralin"/>
    <property type="match status" value="1"/>
</dbReference>
<dbReference type="RefSeq" id="WP_040584481.1">
    <property type="nucleotide sequence ID" value="NZ_AGBZ02000005.1"/>
</dbReference>
<accession>A0AAI9T205</accession>
<keyword evidence="3" id="KW-0614">Plasmid</keyword>
<proteinExistence type="predicted"/>
<reference evidence="3 4" key="1">
    <citation type="journal article" date="2012" name="J. Proteome Res.">
        <title>Application of Spiroplasma melliferum proteogenomic profiling for the discovery of virulence factors and pathogenicity mechanisms in host-associated spiroplasmas.</title>
        <authorList>
            <person name="Alexeev D."/>
            <person name="Kostrjukova E."/>
            <person name="Aliper A."/>
            <person name="Popenko A."/>
            <person name="Bazaleev N."/>
            <person name="Tyakht A."/>
            <person name="Selezneva O."/>
            <person name="Akopian T."/>
            <person name="Prichodko E."/>
            <person name="Kondratov I."/>
            <person name="Chukin M."/>
            <person name="Demina I."/>
            <person name="Galyamina M."/>
            <person name="Kamashev D."/>
            <person name="Vanyushkina A."/>
            <person name="Ladygina V."/>
            <person name="Levitskii S."/>
            <person name="Lazarev V."/>
            <person name="Govorun V."/>
        </authorList>
    </citation>
    <scope>NUCLEOTIDE SEQUENCE [LARGE SCALE GENOMIC DNA]</scope>
    <source>
        <strain evidence="3 4">KC3</strain>
    </source>
</reference>
<name>A0AAI9T205_SPIME</name>
<dbReference type="EMBL" id="AGBZ02000005">
    <property type="protein sequence ID" value="KAI92022.1"/>
    <property type="molecule type" value="Genomic_DNA"/>
</dbReference>
<keyword evidence="2" id="KW-0732">Signal</keyword>
<feature type="signal peptide" evidence="2">
    <location>
        <begin position="1"/>
        <end position="23"/>
    </location>
</feature>
<evidence type="ECO:0000256" key="1">
    <source>
        <dbReference type="SAM" id="Phobius"/>
    </source>
</evidence>
<organism evidence="3 4">
    <name type="scientific">Spiroplasma melliferum KC3</name>
    <dbReference type="NCBI Taxonomy" id="570509"/>
    <lineage>
        <taxon>Bacteria</taxon>
        <taxon>Bacillati</taxon>
        <taxon>Mycoplasmatota</taxon>
        <taxon>Mollicutes</taxon>
        <taxon>Entomoplasmatales</taxon>
        <taxon>Spiroplasmataceae</taxon>
        <taxon>Spiroplasma</taxon>
    </lineage>
</organism>
<keyword evidence="1" id="KW-0472">Membrane</keyword>
<dbReference type="InterPro" id="IPR007880">
    <property type="entry name" value="Spiralin"/>
</dbReference>
<dbReference type="Proteomes" id="UP000004057">
    <property type="component" value="Unassembled WGS sequence"/>
</dbReference>
<evidence type="ECO:0000256" key="2">
    <source>
        <dbReference type="SAM" id="SignalP"/>
    </source>
</evidence>
<dbReference type="AlphaFoldDB" id="A0AAI9T205"/>
<geneLocation type="plasmid" evidence="3">
    <name>pSme1</name>
</geneLocation>
<gene>
    <name evidence="3" type="ORF">SPM_006630</name>
</gene>
<evidence type="ECO:0008006" key="5">
    <source>
        <dbReference type="Google" id="ProtNLM"/>
    </source>
</evidence>